<dbReference type="Gene3D" id="2.30.30.140">
    <property type="match status" value="1"/>
</dbReference>
<keyword evidence="11" id="KW-0469">Meiosis</keyword>
<dbReference type="GO" id="GO:0005524">
    <property type="term" value="F:ATP binding"/>
    <property type="evidence" value="ECO:0007669"/>
    <property type="project" value="UniProtKB-KW"/>
</dbReference>
<dbReference type="Gene3D" id="3.40.50.300">
    <property type="entry name" value="P-loop containing nucleotide triphosphate hydrolases"/>
    <property type="match status" value="1"/>
</dbReference>
<evidence type="ECO:0000256" key="10">
    <source>
        <dbReference type="ARBA" id="ARBA00023158"/>
    </source>
</evidence>
<dbReference type="InterPro" id="IPR011545">
    <property type="entry name" value="DEAD/DEAH_box_helicase_dom"/>
</dbReference>
<dbReference type="Pfam" id="PF00270">
    <property type="entry name" value="DEAD"/>
    <property type="match status" value="1"/>
</dbReference>
<dbReference type="PANTHER" id="PTHR22655">
    <property type="entry name" value="ATP-DEPENDENT RNA HELICASE TDRD12-RELATED"/>
    <property type="match status" value="1"/>
</dbReference>
<reference evidence="16 17" key="1">
    <citation type="journal article" date="2016" name="Genome Biol. Evol.">
        <title>Gene Family Evolution Reflects Adaptation to Soil Environmental Stressors in the Genome of the Collembolan Orchesella cincta.</title>
        <authorList>
            <person name="Faddeeva-Vakhrusheva A."/>
            <person name="Derks M.F."/>
            <person name="Anvar S.Y."/>
            <person name="Agamennone V."/>
            <person name="Suring W."/>
            <person name="Smit S."/>
            <person name="van Straalen N.M."/>
            <person name="Roelofs D."/>
        </authorList>
    </citation>
    <scope>NUCLEOTIDE SEQUENCE [LARGE SCALE GENOMIC DNA]</scope>
    <source>
        <tissue evidence="16">Mixed pool</tissue>
    </source>
</reference>
<evidence type="ECO:0000256" key="9">
    <source>
        <dbReference type="ARBA" id="ARBA00022871"/>
    </source>
</evidence>
<evidence type="ECO:0000259" key="15">
    <source>
        <dbReference type="PROSITE" id="PS51203"/>
    </source>
</evidence>
<dbReference type="InterPro" id="IPR027417">
    <property type="entry name" value="P-loop_NTPase"/>
</dbReference>
<dbReference type="GO" id="GO:0003724">
    <property type="term" value="F:RNA helicase activity"/>
    <property type="evidence" value="ECO:0007669"/>
    <property type="project" value="UniProtKB-EC"/>
</dbReference>
<feature type="domain" description="CS" evidence="15">
    <location>
        <begin position="1054"/>
        <end position="1143"/>
    </location>
</feature>
<dbReference type="GO" id="GO:0031047">
    <property type="term" value="P:regulatory ncRNA-mediated gene silencing"/>
    <property type="evidence" value="ECO:0007669"/>
    <property type="project" value="UniProtKB-KW"/>
</dbReference>
<proteinExistence type="predicted"/>
<evidence type="ECO:0000256" key="13">
    <source>
        <dbReference type="SAM" id="MobiDB-lite"/>
    </source>
</evidence>
<evidence type="ECO:0000313" key="17">
    <source>
        <dbReference type="Proteomes" id="UP000094527"/>
    </source>
</evidence>
<comment type="catalytic activity">
    <reaction evidence="12">
        <text>ATP + H2O = ADP + phosphate + H(+)</text>
        <dbReference type="Rhea" id="RHEA:13065"/>
        <dbReference type="ChEBI" id="CHEBI:15377"/>
        <dbReference type="ChEBI" id="CHEBI:15378"/>
        <dbReference type="ChEBI" id="CHEBI:30616"/>
        <dbReference type="ChEBI" id="CHEBI:43474"/>
        <dbReference type="ChEBI" id="CHEBI:456216"/>
        <dbReference type="EC" id="3.6.4.13"/>
    </reaction>
</comment>
<accession>A0A1D2M6U0</accession>
<evidence type="ECO:0000256" key="12">
    <source>
        <dbReference type="ARBA" id="ARBA00047984"/>
    </source>
</evidence>
<dbReference type="InterPro" id="IPR014001">
    <property type="entry name" value="Helicase_ATP-bd"/>
</dbReference>
<dbReference type="STRING" id="48709.A0A1D2M6U0"/>
<dbReference type="Gene3D" id="2.60.40.790">
    <property type="match status" value="1"/>
</dbReference>
<dbReference type="OrthoDB" id="249932at2759"/>
<dbReference type="PROSITE" id="PS51203">
    <property type="entry name" value="CS"/>
    <property type="match status" value="1"/>
</dbReference>
<evidence type="ECO:0000256" key="11">
    <source>
        <dbReference type="ARBA" id="ARBA00023254"/>
    </source>
</evidence>
<keyword evidence="2" id="KW-0217">Developmental protein</keyword>
<protein>
    <recommendedName>
        <fullName evidence="1">RNA helicase</fullName>
        <ecNumber evidence="1">3.6.4.13</ecNumber>
    </recommendedName>
</protein>
<dbReference type="SMART" id="SM00333">
    <property type="entry name" value="TUDOR"/>
    <property type="match status" value="1"/>
</dbReference>
<dbReference type="SUPFAM" id="SSF63748">
    <property type="entry name" value="Tudor/PWWP/MBT"/>
    <property type="match status" value="1"/>
</dbReference>
<evidence type="ECO:0000256" key="1">
    <source>
        <dbReference type="ARBA" id="ARBA00012552"/>
    </source>
</evidence>
<organism evidence="16 17">
    <name type="scientific">Orchesella cincta</name>
    <name type="common">Springtail</name>
    <name type="synonym">Podura cincta</name>
    <dbReference type="NCBI Taxonomy" id="48709"/>
    <lineage>
        <taxon>Eukaryota</taxon>
        <taxon>Metazoa</taxon>
        <taxon>Ecdysozoa</taxon>
        <taxon>Arthropoda</taxon>
        <taxon>Hexapoda</taxon>
        <taxon>Collembola</taxon>
        <taxon>Entomobryomorpha</taxon>
        <taxon>Entomobryoidea</taxon>
        <taxon>Orchesellidae</taxon>
        <taxon>Orchesellinae</taxon>
        <taxon>Orchesella</taxon>
    </lineage>
</organism>
<name>A0A1D2M6U0_ORCCI</name>
<comment type="caution">
    <text evidence="16">The sequence shown here is derived from an EMBL/GenBank/DDBJ whole genome shotgun (WGS) entry which is preliminary data.</text>
</comment>
<dbReference type="GO" id="GO:0051321">
    <property type="term" value="P:meiotic cell cycle"/>
    <property type="evidence" value="ECO:0007669"/>
    <property type="project" value="UniProtKB-KW"/>
</dbReference>
<keyword evidence="5" id="KW-0221">Differentiation</keyword>
<dbReference type="GO" id="GO:0007283">
    <property type="term" value="P:spermatogenesis"/>
    <property type="evidence" value="ECO:0007669"/>
    <property type="project" value="UniProtKB-KW"/>
</dbReference>
<dbReference type="PROSITE" id="PS50304">
    <property type="entry name" value="TUDOR"/>
    <property type="match status" value="1"/>
</dbReference>
<dbReference type="InterPro" id="IPR007052">
    <property type="entry name" value="CS_dom"/>
</dbReference>
<dbReference type="InterPro" id="IPR008978">
    <property type="entry name" value="HSP20-like_chaperone"/>
</dbReference>
<evidence type="ECO:0000256" key="3">
    <source>
        <dbReference type="ARBA" id="ARBA00022737"/>
    </source>
</evidence>
<keyword evidence="17" id="KW-1185">Reference proteome</keyword>
<evidence type="ECO:0000256" key="6">
    <source>
        <dbReference type="ARBA" id="ARBA00022801"/>
    </source>
</evidence>
<evidence type="ECO:0000256" key="8">
    <source>
        <dbReference type="ARBA" id="ARBA00022840"/>
    </source>
</evidence>
<keyword evidence="8" id="KW-0067">ATP-binding</keyword>
<dbReference type="SUPFAM" id="SSF49764">
    <property type="entry name" value="HSP20-like chaperones"/>
    <property type="match status" value="1"/>
</dbReference>
<dbReference type="Pfam" id="PF00567">
    <property type="entry name" value="TUDOR"/>
    <property type="match status" value="1"/>
</dbReference>
<keyword evidence="9" id="KW-0744">Spermatogenesis</keyword>
<feature type="region of interest" description="Disordered" evidence="13">
    <location>
        <begin position="1207"/>
        <end position="1230"/>
    </location>
</feature>
<feature type="compositionally biased region" description="Acidic residues" evidence="13">
    <location>
        <begin position="1209"/>
        <end position="1220"/>
    </location>
</feature>
<dbReference type="GO" id="GO:0042078">
    <property type="term" value="P:germ-line stem cell division"/>
    <property type="evidence" value="ECO:0007669"/>
    <property type="project" value="TreeGrafter"/>
</dbReference>
<keyword evidence="6" id="KW-0378">Hydrolase</keyword>
<keyword evidence="7 16" id="KW-0347">Helicase</keyword>
<dbReference type="AlphaFoldDB" id="A0A1D2M6U0"/>
<keyword evidence="10" id="KW-0943">RNA-mediated gene silencing</keyword>
<evidence type="ECO:0000256" key="7">
    <source>
        <dbReference type="ARBA" id="ARBA00022806"/>
    </source>
</evidence>
<dbReference type="Proteomes" id="UP000094527">
    <property type="component" value="Unassembled WGS sequence"/>
</dbReference>
<evidence type="ECO:0000256" key="2">
    <source>
        <dbReference type="ARBA" id="ARBA00022473"/>
    </source>
</evidence>
<keyword evidence="4" id="KW-0547">Nucleotide-binding</keyword>
<sequence>MFCQTQDPPEFSSPAPQPDLIYVGGDTDFLKKPLESLDELNLSDDIVKKLTDLHLWDNSPTGLTPLQRAAAPNILNGCDSIIVGVDLGTKTKLWRTLAYLLPIIQRLTPHSPLSQINSTKKNAGPGPQVLLICSSVSSALFFEKFLNNLLSTPSPPQFEIQVVYSGMLEIEAKLNSADILITNVSSAPEILIGGVGAREKCGSKGTVVLQKRLKFLILDEIDAYLSTDLWALNSILSVVTKVPKKVEDKKEEPPPTQLIVSGSKWSKELEAFHISFKEKRKKPIGLYIDSVGEIVKFSSIQWRVDFVEDEGERFKILKEVVNNHSPHKRVVIACSTMEKVKKIRQTCEETCEKEIEVISDDLMATSNNSGCSYLLSFDSDVETKHRLSHLWPCLPKFINGGWVREGDLVAHFLMTGKEPFFFNFYKFSQTLNSTIHPKLEALGSEMVAQALHQTPICRGVELWGFCNVGSSSICNFRHEFNETDFEPEGNAPCYGERQEKEFWFPPTPMNYPGGASSFRNSTPRLKISSPRPPSNGGFIYALKTTDNSFKRVKIIRKRGAMAAHMSSITINDDVDLVYLDNSGNRLRAKANELLCLPHEFSVWSPLSLRLILTNLRPPLGEPEYPPGNLESLQVVVDRHVASKLVKAEVVASRGETVWVREISVVYKKNGKITSQNQRLRPLLQKHHAGLENPAHEQLIIDSCRRVGGKYHGSHLIQWAHVEKSNAEALEVFPARIRLTYGFNPWRFYGVHQKFVKICHKLEDELNSWVEANFKEDQDIWESEARRLLEPGSVVTAKERQSGEWSRALILEKDEDVFEVFFVDYGESYGDFKREELFPIPLKFVSRLPFQAMEFVLSHVQPGSGACVWSEEEKEAFLDCIFSDGGGTTMDLAVTENVDVEDLSAPPPCRYYHAVALTKEGVELGSLLVQNGKAELVRDISNLVEALENALKTPTIDDDDDFVEELPEETVNLADLVNGAIHNENMGDEEDDFYQRFDVYLPDSGIGGGNMFSDVMAQLCALKMSAKPSTVETLPKKSELSTSSAPLPTRSGGGLLLPTLLWHQTTSHLILHVQLPDIRVYSLKIGVDSRSLVFRTENPPNYGFNLKLFGKVELQPEQELLTGQELKIKLKKRLTTSGPWIRLMYDKKLKFQWVREHPDFFTEVVDEEEQEEMIEEKFYFDFKNMNSHLLQNDEDYLPKFSKITYHQLGDSEEEDSDEEGEPSPFLEFDCD</sequence>
<dbReference type="CDD" id="cd06463">
    <property type="entry name" value="p23_like"/>
    <property type="match status" value="1"/>
</dbReference>
<dbReference type="PANTHER" id="PTHR22655:SF2">
    <property type="entry name" value="ATP-DEPENDENT RNA HELICASE TDRD12-RELATED"/>
    <property type="match status" value="1"/>
</dbReference>
<dbReference type="SUPFAM" id="SSF52540">
    <property type="entry name" value="P-loop containing nucleoside triphosphate hydrolases"/>
    <property type="match status" value="1"/>
</dbReference>
<evidence type="ECO:0000313" key="16">
    <source>
        <dbReference type="EMBL" id="ODM88700.1"/>
    </source>
</evidence>
<dbReference type="SMART" id="SM00487">
    <property type="entry name" value="DEXDc"/>
    <property type="match status" value="1"/>
</dbReference>
<evidence type="ECO:0000256" key="5">
    <source>
        <dbReference type="ARBA" id="ARBA00022782"/>
    </source>
</evidence>
<evidence type="ECO:0000256" key="4">
    <source>
        <dbReference type="ARBA" id="ARBA00022741"/>
    </source>
</evidence>
<keyword evidence="3" id="KW-0677">Repeat</keyword>
<dbReference type="InterPro" id="IPR002999">
    <property type="entry name" value="Tudor"/>
</dbReference>
<dbReference type="EMBL" id="LJIJ01003300">
    <property type="protein sequence ID" value="ODM88700.1"/>
    <property type="molecule type" value="Genomic_DNA"/>
</dbReference>
<evidence type="ECO:0000259" key="14">
    <source>
        <dbReference type="PROSITE" id="PS50304"/>
    </source>
</evidence>
<dbReference type="GO" id="GO:0016787">
    <property type="term" value="F:hydrolase activity"/>
    <property type="evidence" value="ECO:0007669"/>
    <property type="project" value="UniProtKB-KW"/>
</dbReference>
<dbReference type="EC" id="3.6.4.13" evidence="1"/>
<feature type="domain" description="Tudor" evidence="14">
    <location>
        <begin position="787"/>
        <end position="846"/>
    </location>
</feature>
<dbReference type="GO" id="GO:0003676">
    <property type="term" value="F:nucleic acid binding"/>
    <property type="evidence" value="ECO:0007669"/>
    <property type="project" value="InterPro"/>
</dbReference>
<gene>
    <name evidence="16" type="ORF">Ocin01_17983</name>
</gene>